<evidence type="ECO:0000313" key="2">
    <source>
        <dbReference type="EMBL" id="MBD8527347.1"/>
    </source>
</evidence>
<organism evidence="2 3">
    <name type="scientific">Pseudomarimonas arenosa</name>
    <dbReference type="NCBI Taxonomy" id="2774145"/>
    <lineage>
        <taxon>Bacteria</taxon>
        <taxon>Pseudomonadati</taxon>
        <taxon>Pseudomonadota</taxon>
        <taxon>Gammaproteobacteria</taxon>
        <taxon>Lysobacterales</taxon>
        <taxon>Lysobacteraceae</taxon>
        <taxon>Pseudomarimonas</taxon>
    </lineage>
</organism>
<accession>A0AAW3ZS53</accession>
<evidence type="ECO:0008006" key="4">
    <source>
        <dbReference type="Google" id="ProtNLM"/>
    </source>
</evidence>
<name>A0AAW3ZS53_9GAMM</name>
<reference evidence="2 3" key="1">
    <citation type="submission" date="2020-09" db="EMBL/GenBank/DDBJ databases">
        <title>Pseudoxanthomonas sp. CAU 1598 isolated from sand of Yaerae Beach.</title>
        <authorList>
            <person name="Kim W."/>
        </authorList>
    </citation>
    <scope>NUCLEOTIDE SEQUENCE [LARGE SCALE GENOMIC DNA]</scope>
    <source>
        <strain evidence="2 3">CAU 1598</strain>
    </source>
</reference>
<feature type="transmembrane region" description="Helical" evidence="1">
    <location>
        <begin position="12"/>
        <end position="32"/>
    </location>
</feature>
<dbReference type="AlphaFoldDB" id="A0AAW3ZS53"/>
<keyword evidence="3" id="KW-1185">Reference proteome</keyword>
<dbReference type="EMBL" id="JACYTR010000048">
    <property type="protein sequence ID" value="MBD8527347.1"/>
    <property type="molecule type" value="Genomic_DNA"/>
</dbReference>
<feature type="transmembrane region" description="Helical" evidence="1">
    <location>
        <begin position="72"/>
        <end position="93"/>
    </location>
</feature>
<dbReference type="Proteomes" id="UP000613768">
    <property type="component" value="Unassembled WGS sequence"/>
</dbReference>
<keyword evidence="1" id="KW-0812">Transmembrane</keyword>
<feature type="transmembrane region" description="Helical" evidence="1">
    <location>
        <begin position="105"/>
        <end position="125"/>
    </location>
</feature>
<keyword evidence="1" id="KW-0472">Membrane</keyword>
<evidence type="ECO:0000256" key="1">
    <source>
        <dbReference type="SAM" id="Phobius"/>
    </source>
</evidence>
<gene>
    <name evidence="2" type="ORF">IFO71_16515</name>
</gene>
<proteinExistence type="predicted"/>
<feature type="transmembrane region" description="Helical" evidence="1">
    <location>
        <begin position="38"/>
        <end position="60"/>
    </location>
</feature>
<protein>
    <recommendedName>
        <fullName evidence="4">Integral membrane protein</fullName>
    </recommendedName>
</protein>
<sequence>MNRIHVSTWLRWGLSVDAVASALFGLSLTLFASPLAQLFQLPAIGLFAVGLFCLLYAAIIGRMAPRERLPSWAVWTVVIGNLVWAVDSVLLVALDIVSPNPWGQAMIYVQAAVVVGLAEWQYFGLRRSQPIPHRLVASI</sequence>
<dbReference type="RefSeq" id="WP_192030767.1">
    <property type="nucleotide sequence ID" value="NZ_JACYTR010000048.1"/>
</dbReference>
<evidence type="ECO:0000313" key="3">
    <source>
        <dbReference type="Proteomes" id="UP000613768"/>
    </source>
</evidence>
<keyword evidence="1" id="KW-1133">Transmembrane helix</keyword>
<comment type="caution">
    <text evidence="2">The sequence shown here is derived from an EMBL/GenBank/DDBJ whole genome shotgun (WGS) entry which is preliminary data.</text>
</comment>